<feature type="transmembrane region" description="Helical" evidence="1">
    <location>
        <begin position="71"/>
        <end position="104"/>
    </location>
</feature>
<dbReference type="EMBL" id="BAAAPM010000010">
    <property type="protein sequence ID" value="GAA1740981.1"/>
    <property type="molecule type" value="Genomic_DNA"/>
</dbReference>
<reference evidence="3 4" key="1">
    <citation type="journal article" date="2019" name="Int. J. Syst. Evol. Microbiol.">
        <title>The Global Catalogue of Microorganisms (GCM) 10K type strain sequencing project: providing services to taxonomists for standard genome sequencing and annotation.</title>
        <authorList>
            <consortium name="The Broad Institute Genomics Platform"/>
            <consortium name="The Broad Institute Genome Sequencing Center for Infectious Disease"/>
            <person name="Wu L."/>
            <person name="Ma J."/>
        </authorList>
    </citation>
    <scope>NUCLEOTIDE SEQUENCE [LARGE SCALE GENOMIC DNA]</scope>
    <source>
        <strain evidence="3 4">JCM 15589</strain>
    </source>
</reference>
<dbReference type="InterPro" id="IPR005185">
    <property type="entry name" value="YccF"/>
</dbReference>
<sequence>MKALLNIIWLIFGGLWLALGYVLAGIVCCILIVTIPWGIASFRIAGYALWPFGRTVVDKPGSGGWSVLGNVIWIVFAGWWLAIGHIVTGIAQMITIIGIPLGIANFKMIPISLLPLGKDIVPSDARYPSYQRGPAAPPYPPYPPR</sequence>
<evidence type="ECO:0000256" key="1">
    <source>
        <dbReference type="SAM" id="Phobius"/>
    </source>
</evidence>
<evidence type="ECO:0000259" key="2">
    <source>
        <dbReference type="Pfam" id="PF03733"/>
    </source>
</evidence>
<dbReference type="Pfam" id="PF03733">
    <property type="entry name" value="YccF"/>
    <property type="match status" value="2"/>
</dbReference>
<organism evidence="3 4">
    <name type="scientific">Isoptericola hypogeus</name>
    <dbReference type="NCBI Taxonomy" id="300179"/>
    <lineage>
        <taxon>Bacteria</taxon>
        <taxon>Bacillati</taxon>
        <taxon>Actinomycetota</taxon>
        <taxon>Actinomycetes</taxon>
        <taxon>Micrococcales</taxon>
        <taxon>Promicromonosporaceae</taxon>
        <taxon>Isoptericola</taxon>
    </lineage>
</organism>
<keyword evidence="1" id="KW-0812">Transmembrane</keyword>
<protein>
    <submittedName>
        <fullName evidence="3">YccF domain-containing protein</fullName>
    </submittedName>
</protein>
<feature type="domain" description="Inner membrane component" evidence="2">
    <location>
        <begin position="68"/>
        <end position="118"/>
    </location>
</feature>
<proteinExistence type="predicted"/>
<evidence type="ECO:0000313" key="3">
    <source>
        <dbReference type="EMBL" id="GAA1740981.1"/>
    </source>
</evidence>
<feature type="transmembrane region" description="Helical" evidence="1">
    <location>
        <begin position="7"/>
        <end position="40"/>
    </location>
</feature>
<gene>
    <name evidence="3" type="ORF">GCM10009809_40660</name>
</gene>
<dbReference type="InterPro" id="IPR031308">
    <property type="entry name" value="UCP028777"/>
</dbReference>
<comment type="caution">
    <text evidence="3">The sequence shown here is derived from an EMBL/GenBank/DDBJ whole genome shotgun (WGS) entry which is preliminary data.</text>
</comment>
<evidence type="ECO:0000313" key="4">
    <source>
        <dbReference type="Proteomes" id="UP001501138"/>
    </source>
</evidence>
<keyword evidence="1" id="KW-1133">Transmembrane helix</keyword>
<dbReference type="PIRSF" id="PIRSF028777">
    <property type="entry name" value="UCP028777"/>
    <property type="match status" value="1"/>
</dbReference>
<dbReference type="PANTHER" id="PTHR42903:SF1">
    <property type="entry name" value="INNER MEMBRANE PROTEIN YCCF"/>
    <property type="match status" value="1"/>
</dbReference>
<name>A0ABN2JW39_9MICO</name>
<keyword evidence="1" id="KW-0472">Membrane</keyword>
<dbReference type="PANTHER" id="PTHR42903">
    <property type="entry name" value="INNER MEMBRANE PROTEIN YCCF"/>
    <property type="match status" value="1"/>
</dbReference>
<dbReference type="Proteomes" id="UP001501138">
    <property type="component" value="Unassembled WGS sequence"/>
</dbReference>
<accession>A0ABN2JW39</accession>
<dbReference type="RefSeq" id="WP_344250739.1">
    <property type="nucleotide sequence ID" value="NZ_BAAAPM010000010.1"/>
</dbReference>
<dbReference type="NCBIfam" id="NF008740">
    <property type="entry name" value="PRK11770.1-2"/>
    <property type="match status" value="1"/>
</dbReference>
<keyword evidence="4" id="KW-1185">Reference proteome</keyword>
<dbReference type="InterPro" id="IPR052937">
    <property type="entry name" value="Inner_membrane_protein"/>
</dbReference>
<feature type="domain" description="Inner membrane component" evidence="2">
    <location>
        <begin position="4"/>
        <end position="54"/>
    </location>
</feature>